<dbReference type="InterPro" id="IPR050090">
    <property type="entry name" value="Tyrosine_recombinase_XerCD"/>
</dbReference>
<dbReference type="InterPro" id="IPR011010">
    <property type="entry name" value="DNA_brk_join_enz"/>
</dbReference>
<sequence length="354" mass="41835">MSYLIGSQNPKTDTQVKKLNLDNTSFRYLEKSFGEWLDILGYASSTVYNLPHHVREFLYYLEKQRITTINQLAHKHIKQYYDQLKERSNQRRSGALSSSYLNKHLQALNKFTDYLRQVGRLDIPIVGIRWEEEQLKSIPVLSVDEIRQLYQVTYDTTLYHSKRLSDEKMEAIQSRDRAMLTIFYGCGLRRNEGYHLDIGDINFDRQLLHVKRGKGYKERYVPFNQANQKHLQEYIYDHRSSLISDKREGAFFISYKRRRMGGQSLLLRLKLLQVNTNQPELIEKEIVLHTLRHSIATHLLQAGMSLENISKFLGHSSLESTQIYTHIAEMEIEKEQRYDNIPAYETIQLHEDEV</sequence>
<evidence type="ECO:0000256" key="3">
    <source>
        <dbReference type="ARBA" id="ARBA00022618"/>
    </source>
</evidence>
<keyword evidence="6 9" id="KW-0238">DNA-binding</keyword>
<dbReference type="RefSeq" id="WP_263051523.1">
    <property type="nucleotide sequence ID" value="NZ_CP106735.1"/>
</dbReference>
<dbReference type="Gene3D" id="1.10.150.130">
    <property type="match status" value="1"/>
</dbReference>
<dbReference type="Gene3D" id="1.10.443.10">
    <property type="entry name" value="Intergrase catalytic core"/>
    <property type="match status" value="1"/>
</dbReference>
<dbReference type="PROSITE" id="PS51898">
    <property type="entry name" value="TYR_RECOMBINASE"/>
    <property type="match status" value="1"/>
</dbReference>
<evidence type="ECO:0000256" key="6">
    <source>
        <dbReference type="ARBA" id="ARBA00023125"/>
    </source>
</evidence>
<reference evidence="12" key="1">
    <citation type="submission" date="2022-10" db="EMBL/GenBank/DDBJ databases">
        <title>Comparative genomics and taxonomic characterization of three novel marine species of genus Reichenbachiella exhibiting antioxidant and polysaccharide degradation activities.</title>
        <authorList>
            <person name="Muhammad N."/>
            <person name="Lee Y.-J."/>
            <person name="Ko J."/>
            <person name="Kim S.-G."/>
        </authorList>
    </citation>
    <scope>NUCLEOTIDE SEQUENCE</scope>
    <source>
        <strain evidence="12">Wsw4-B4</strain>
    </source>
</reference>
<dbReference type="PANTHER" id="PTHR30349:SF77">
    <property type="entry name" value="TYROSINE RECOMBINASE XERC"/>
    <property type="match status" value="1"/>
</dbReference>
<evidence type="ECO:0000313" key="12">
    <source>
        <dbReference type="EMBL" id="UXX79792.1"/>
    </source>
</evidence>
<evidence type="ECO:0000259" key="11">
    <source>
        <dbReference type="PROSITE" id="PS51900"/>
    </source>
</evidence>
<keyword evidence="7" id="KW-0233">DNA recombination</keyword>
<protein>
    <submittedName>
        <fullName evidence="12">Tyrosine-type recombinase/integrase</fullName>
    </submittedName>
</protein>
<evidence type="ECO:0000256" key="7">
    <source>
        <dbReference type="ARBA" id="ARBA00023172"/>
    </source>
</evidence>
<proteinExistence type="predicted"/>
<evidence type="ECO:0000256" key="4">
    <source>
        <dbReference type="ARBA" id="ARBA00022829"/>
    </source>
</evidence>
<evidence type="ECO:0000256" key="8">
    <source>
        <dbReference type="ARBA" id="ARBA00023306"/>
    </source>
</evidence>
<dbReference type="EMBL" id="CP106735">
    <property type="protein sequence ID" value="UXX79792.1"/>
    <property type="molecule type" value="Genomic_DNA"/>
</dbReference>
<evidence type="ECO:0000313" key="13">
    <source>
        <dbReference type="Proteomes" id="UP001062165"/>
    </source>
</evidence>
<dbReference type="PANTHER" id="PTHR30349">
    <property type="entry name" value="PHAGE INTEGRASE-RELATED"/>
    <property type="match status" value="1"/>
</dbReference>
<dbReference type="Proteomes" id="UP001062165">
    <property type="component" value="Chromosome"/>
</dbReference>
<evidence type="ECO:0000256" key="5">
    <source>
        <dbReference type="ARBA" id="ARBA00022908"/>
    </source>
</evidence>
<feature type="domain" description="Core-binding (CB)" evidence="11">
    <location>
        <begin position="24"/>
        <end position="116"/>
    </location>
</feature>
<keyword evidence="13" id="KW-1185">Reference proteome</keyword>
<evidence type="ECO:0000256" key="2">
    <source>
        <dbReference type="ARBA" id="ARBA00022490"/>
    </source>
</evidence>
<keyword evidence="3" id="KW-0132">Cell division</keyword>
<dbReference type="SUPFAM" id="SSF56349">
    <property type="entry name" value="DNA breaking-rejoining enzymes"/>
    <property type="match status" value="1"/>
</dbReference>
<evidence type="ECO:0000259" key="10">
    <source>
        <dbReference type="PROSITE" id="PS51898"/>
    </source>
</evidence>
<dbReference type="InterPro" id="IPR010998">
    <property type="entry name" value="Integrase_recombinase_N"/>
</dbReference>
<keyword evidence="5" id="KW-0229">DNA integration</keyword>
<dbReference type="InterPro" id="IPR002104">
    <property type="entry name" value="Integrase_catalytic"/>
</dbReference>
<dbReference type="Pfam" id="PF02899">
    <property type="entry name" value="Phage_int_SAM_1"/>
    <property type="match status" value="1"/>
</dbReference>
<dbReference type="InterPro" id="IPR013762">
    <property type="entry name" value="Integrase-like_cat_sf"/>
</dbReference>
<name>A0ABY6D0V6_9BACT</name>
<evidence type="ECO:0000256" key="1">
    <source>
        <dbReference type="ARBA" id="ARBA00004496"/>
    </source>
</evidence>
<keyword evidence="4" id="KW-0159">Chromosome partition</keyword>
<accession>A0ABY6D0V6</accession>
<evidence type="ECO:0000256" key="9">
    <source>
        <dbReference type="PROSITE-ProRule" id="PRU01248"/>
    </source>
</evidence>
<feature type="domain" description="Tyr recombinase" evidence="10">
    <location>
        <begin position="136"/>
        <end position="339"/>
    </location>
</feature>
<dbReference type="InterPro" id="IPR044068">
    <property type="entry name" value="CB"/>
</dbReference>
<dbReference type="PROSITE" id="PS51900">
    <property type="entry name" value="CB"/>
    <property type="match status" value="1"/>
</dbReference>
<comment type="subcellular location">
    <subcellularLocation>
        <location evidence="1">Cytoplasm</location>
    </subcellularLocation>
</comment>
<organism evidence="12 13">
    <name type="scientific">Reichenbachiella carrageenanivorans</name>
    <dbReference type="NCBI Taxonomy" id="2979869"/>
    <lineage>
        <taxon>Bacteria</taxon>
        <taxon>Pseudomonadati</taxon>
        <taxon>Bacteroidota</taxon>
        <taxon>Cytophagia</taxon>
        <taxon>Cytophagales</taxon>
        <taxon>Reichenbachiellaceae</taxon>
        <taxon>Reichenbachiella</taxon>
    </lineage>
</organism>
<keyword evidence="8" id="KW-0131">Cell cycle</keyword>
<dbReference type="Pfam" id="PF00589">
    <property type="entry name" value="Phage_integrase"/>
    <property type="match status" value="1"/>
</dbReference>
<gene>
    <name evidence="12" type="ORF">N7E81_01555</name>
</gene>
<dbReference type="InterPro" id="IPR004107">
    <property type="entry name" value="Integrase_SAM-like_N"/>
</dbReference>
<keyword evidence="2" id="KW-0963">Cytoplasm</keyword>